<dbReference type="EMBL" id="BLPG01000001">
    <property type="protein sequence ID" value="GFJ95443.1"/>
    <property type="molecule type" value="Genomic_DNA"/>
</dbReference>
<keyword evidence="3" id="KW-1185">Reference proteome</keyword>
<feature type="compositionally biased region" description="Basic and acidic residues" evidence="1">
    <location>
        <begin position="80"/>
        <end position="90"/>
    </location>
</feature>
<proteinExistence type="predicted"/>
<reference evidence="2 3" key="1">
    <citation type="submission" date="2020-03" db="EMBL/GenBank/DDBJ databases">
        <title>Whole genome shotgun sequence of Phytohabitans rumicis NBRC 108638.</title>
        <authorList>
            <person name="Komaki H."/>
            <person name="Tamura T."/>
        </authorList>
    </citation>
    <scope>NUCLEOTIDE SEQUENCE [LARGE SCALE GENOMIC DNA]</scope>
    <source>
        <strain evidence="2 3">NBRC 108638</strain>
    </source>
</reference>
<gene>
    <name evidence="2" type="ORF">Prum_090850</name>
</gene>
<dbReference type="RefSeq" id="WP_173083020.1">
    <property type="nucleotide sequence ID" value="NZ_BAABJB010000083.1"/>
</dbReference>
<comment type="caution">
    <text evidence="2">The sequence shown here is derived from an EMBL/GenBank/DDBJ whole genome shotgun (WGS) entry which is preliminary data.</text>
</comment>
<dbReference type="AlphaFoldDB" id="A0A6V8LDY8"/>
<evidence type="ECO:0000256" key="1">
    <source>
        <dbReference type="SAM" id="MobiDB-lite"/>
    </source>
</evidence>
<sequence length="105" mass="11487">MTRYQPNRLLILHRDMIPVREPAAKTLAAEWIGTLLAACRQELERLVKAVAVVPAMGVDVAVLGGGVAFTKQAAATRLNGRELQRDDGQHRRLRCALPPSRPGLP</sequence>
<evidence type="ECO:0000313" key="2">
    <source>
        <dbReference type="EMBL" id="GFJ95443.1"/>
    </source>
</evidence>
<accession>A0A6V8LDY8</accession>
<evidence type="ECO:0000313" key="3">
    <source>
        <dbReference type="Proteomes" id="UP000482960"/>
    </source>
</evidence>
<reference evidence="2 3" key="2">
    <citation type="submission" date="2020-03" db="EMBL/GenBank/DDBJ databases">
        <authorList>
            <person name="Ichikawa N."/>
            <person name="Kimura A."/>
            <person name="Kitahashi Y."/>
            <person name="Uohara A."/>
        </authorList>
    </citation>
    <scope>NUCLEOTIDE SEQUENCE [LARGE SCALE GENOMIC DNA]</scope>
    <source>
        <strain evidence="2 3">NBRC 108638</strain>
    </source>
</reference>
<name>A0A6V8LDY8_9ACTN</name>
<organism evidence="2 3">
    <name type="scientific">Phytohabitans rumicis</name>
    <dbReference type="NCBI Taxonomy" id="1076125"/>
    <lineage>
        <taxon>Bacteria</taxon>
        <taxon>Bacillati</taxon>
        <taxon>Actinomycetota</taxon>
        <taxon>Actinomycetes</taxon>
        <taxon>Micromonosporales</taxon>
        <taxon>Micromonosporaceae</taxon>
    </lineage>
</organism>
<protein>
    <submittedName>
        <fullName evidence="2">Uncharacterized protein</fullName>
    </submittedName>
</protein>
<dbReference type="Proteomes" id="UP000482960">
    <property type="component" value="Unassembled WGS sequence"/>
</dbReference>
<feature type="region of interest" description="Disordered" evidence="1">
    <location>
        <begin position="80"/>
        <end position="105"/>
    </location>
</feature>